<evidence type="ECO:0000256" key="5">
    <source>
        <dbReference type="ARBA" id="ARBA00023180"/>
    </source>
</evidence>
<keyword evidence="3" id="KW-0560">Oxidoreductase</keyword>
<evidence type="ECO:0000256" key="7">
    <source>
        <dbReference type="SAM" id="MobiDB-lite"/>
    </source>
</evidence>
<dbReference type="CDD" id="cd09823">
    <property type="entry name" value="peroxinectin_like"/>
    <property type="match status" value="1"/>
</dbReference>
<dbReference type="Gene3D" id="1.10.640.10">
    <property type="entry name" value="Haem peroxidase domain superfamily, animal type"/>
    <property type="match status" value="1"/>
</dbReference>
<evidence type="ECO:0000313" key="9">
    <source>
        <dbReference type="EMBL" id="KAK7075950.1"/>
    </source>
</evidence>
<evidence type="ECO:0008006" key="11">
    <source>
        <dbReference type="Google" id="ProtNLM"/>
    </source>
</evidence>
<dbReference type="PANTHER" id="PTHR11475">
    <property type="entry name" value="OXIDASE/PEROXIDASE"/>
    <property type="match status" value="1"/>
</dbReference>
<dbReference type="InterPro" id="IPR037120">
    <property type="entry name" value="Haem_peroxidase_sf_animal"/>
</dbReference>
<dbReference type="PANTHER" id="PTHR11475:SF4">
    <property type="entry name" value="CHORION PEROXIDASE"/>
    <property type="match status" value="1"/>
</dbReference>
<dbReference type="Pfam" id="PF03098">
    <property type="entry name" value="An_peroxidase"/>
    <property type="match status" value="1"/>
</dbReference>
<sequence length="762" mass="85475">MLVLMLILALGECQGMHFGEELSGLPGIIQSGNLLPQFGGAPGILYSPKIKSADNEIPRGQAFSQDVASSPYWSDGRSRPTNKIPDISPEYFTPDPDNCTKSTTTCDPASPYRTISGYCNNLLVPEYGSARQPMTRILPAHYDEGLMRVRSASGDMLPNPRYISLGIRKVPPRRMTNHNLMVMQMGQFIDHDFSIVPEKRGPGESKINCKDCSSWTNPACIPIPIPYDDPYFPKKTFQTGQPLCLPFTRSVGIGGRDNFGRVTIDPFNAITAFLDLSTVYGSDDCREKTLRTYNTGQLMEIKQSDIFLKGLPPIVNADKFDECRSREQKCFITGDDRTNEHMGMLIIHMVYLREHNRIAHLLSKINPHWIDERLFQEARRINIAQYQHVIYSQYLPILIGLQKMTDYRLNPEKTGYYQGYNDRVNPGVLTEFSTSAFRFGHTTIPSDFLFMDKNYLPQGSVSLVEYFHNISAAFQQGTCDSLLRGMIGKRLPGVDMRIESVVLEQLFEIPGQFNSGEDLIARNIARGRAHGIASYIQYRAACGVGATGSFNDLSKSMSPQAVDVLKKIYTNVEDIDLFIGGLAEDPTPGGLLGPTFACIIAFQFLNARRGDRFWYENTAAGFTSAQLHSIRSSATFARHLCDNFDHEPGEFCAKGKKDLKIPFDAFRIPSLSDNPFWSCDRIPSVDLNLWRENVVRDPIPCTYQGVVHQWQKLVKVSPCLTCICQSDGMLKCEPNLSGCGILDPDEHCLAFCDRNRIHTGHH</sequence>
<keyword evidence="6" id="KW-0349">Heme</keyword>
<keyword evidence="6" id="KW-0408">Iron</keyword>
<feature type="region of interest" description="Disordered" evidence="7">
    <location>
        <begin position="63"/>
        <end position="99"/>
    </location>
</feature>
<proteinExistence type="predicted"/>
<feature type="chain" id="PRO_5043054877" description="Peroxidase" evidence="8">
    <location>
        <begin position="16"/>
        <end position="762"/>
    </location>
</feature>
<gene>
    <name evidence="9" type="ORF">SK128_027034</name>
</gene>
<accession>A0AAN8XBP7</accession>
<dbReference type="AlphaFoldDB" id="A0AAN8XBP7"/>
<dbReference type="GO" id="GO:0006979">
    <property type="term" value="P:response to oxidative stress"/>
    <property type="evidence" value="ECO:0007669"/>
    <property type="project" value="InterPro"/>
</dbReference>
<reference evidence="9 10" key="1">
    <citation type="submission" date="2023-11" db="EMBL/GenBank/DDBJ databases">
        <title>Halocaridina rubra genome assembly.</title>
        <authorList>
            <person name="Smith C."/>
        </authorList>
    </citation>
    <scope>NUCLEOTIDE SEQUENCE [LARGE SCALE GENOMIC DNA]</scope>
    <source>
        <strain evidence="9">EP-1</strain>
        <tissue evidence="9">Whole</tissue>
    </source>
</reference>
<dbReference type="EMBL" id="JAXCGZ010009962">
    <property type="protein sequence ID" value="KAK7075950.1"/>
    <property type="molecule type" value="Genomic_DNA"/>
</dbReference>
<feature type="binding site" description="axial binding residue" evidence="6">
    <location>
        <position position="441"/>
    </location>
    <ligand>
        <name>heme b</name>
        <dbReference type="ChEBI" id="CHEBI:60344"/>
    </ligand>
    <ligandPart>
        <name>Fe</name>
        <dbReference type="ChEBI" id="CHEBI:18248"/>
    </ligandPart>
</feature>
<dbReference type="InterPro" id="IPR019791">
    <property type="entry name" value="Haem_peroxidase_animal"/>
</dbReference>
<dbReference type="PROSITE" id="PS50292">
    <property type="entry name" value="PEROXIDASE_3"/>
    <property type="match status" value="1"/>
</dbReference>
<dbReference type="PRINTS" id="PR00457">
    <property type="entry name" value="ANPEROXIDASE"/>
</dbReference>
<keyword evidence="10" id="KW-1185">Reference proteome</keyword>
<keyword evidence="6" id="KW-0479">Metal-binding</keyword>
<feature type="compositionally biased region" description="Polar residues" evidence="7">
    <location>
        <begin position="63"/>
        <end position="72"/>
    </location>
</feature>
<name>A0AAN8XBP7_HALRR</name>
<evidence type="ECO:0000313" key="10">
    <source>
        <dbReference type="Proteomes" id="UP001381693"/>
    </source>
</evidence>
<evidence type="ECO:0000256" key="3">
    <source>
        <dbReference type="ARBA" id="ARBA00022559"/>
    </source>
</evidence>
<feature type="signal peptide" evidence="8">
    <location>
        <begin position="1"/>
        <end position="15"/>
    </location>
</feature>
<dbReference type="GO" id="GO:0005576">
    <property type="term" value="C:extracellular region"/>
    <property type="evidence" value="ECO:0007669"/>
    <property type="project" value="UniProtKB-SubCell"/>
</dbReference>
<dbReference type="GO" id="GO:0046872">
    <property type="term" value="F:metal ion binding"/>
    <property type="evidence" value="ECO:0007669"/>
    <property type="project" value="UniProtKB-KW"/>
</dbReference>
<keyword evidence="3" id="KW-0575">Peroxidase</keyword>
<organism evidence="9 10">
    <name type="scientific">Halocaridina rubra</name>
    <name type="common">Hawaiian red shrimp</name>
    <dbReference type="NCBI Taxonomy" id="373956"/>
    <lineage>
        <taxon>Eukaryota</taxon>
        <taxon>Metazoa</taxon>
        <taxon>Ecdysozoa</taxon>
        <taxon>Arthropoda</taxon>
        <taxon>Crustacea</taxon>
        <taxon>Multicrustacea</taxon>
        <taxon>Malacostraca</taxon>
        <taxon>Eumalacostraca</taxon>
        <taxon>Eucarida</taxon>
        <taxon>Decapoda</taxon>
        <taxon>Pleocyemata</taxon>
        <taxon>Caridea</taxon>
        <taxon>Atyoidea</taxon>
        <taxon>Atyidae</taxon>
        <taxon>Halocaridina</taxon>
    </lineage>
</organism>
<dbReference type="Proteomes" id="UP001381693">
    <property type="component" value="Unassembled WGS sequence"/>
</dbReference>
<keyword evidence="5" id="KW-0325">Glycoprotein</keyword>
<dbReference type="SUPFAM" id="SSF48113">
    <property type="entry name" value="Heme-dependent peroxidases"/>
    <property type="match status" value="1"/>
</dbReference>
<evidence type="ECO:0000256" key="8">
    <source>
        <dbReference type="SAM" id="SignalP"/>
    </source>
</evidence>
<dbReference type="FunFam" id="1.10.640.10:FF:000003">
    <property type="entry name" value="chorion peroxidase"/>
    <property type="match status" value="1"/>
</dbReference>
<dbReference type="InterPro" id="IPR010255">
    <property type="entry name" value="Haem_peroxidase_sf"/>
</dbReference>
<evidence type="ECO:0000256" key="1">
    <source>
        <dbReference type="ARBA" id="ARBA00004613"/>
    </source>
</evidence>
<keyword evidence="2" id="KW-0964">Secreted</keyword>
<comment type="caution">
    <text evidence="9">The sequence shown here is derived from an EMBL/GenBank/DDBJ whole genome shotgun (WGS) entry which is preliminary data.</text>
</comment>
<dbReference type="GO" id="GO:0004601">
    <property type="term" value="F:peroxidase activity"/>
    <property type="evidence" value="ECO:0007669"/>
    <property type="project" value="UniProtKB-KW"/>
</dbReference>
<dbReference type="GO" id="GO:0020037">
    <property type="term" value="F:heme binding"/>
    <property type="evidence" value="ECO:0007669"/>
    <property type="project" value="InterPro"/>
</dbReference>
<evidence type="ECO:0000256" key="6">
    <source>
        <dbReference type="PIRSR" id="PIRSR619791-2"/>
    </source>
</evidence>
<comment type="subcellular location">
    <subcellularLocation>
        <location evidence="1">Secreted</location>
    </subcellularLocation>
</comment>
<evidence type="ECO:0000256" key="4">
    <source>
        <dbReference type="ARBA" id="ARBA00022729"/>
    </source>
</evidence>
<evidence type="ECO:0000256" key="2">
    <source>
        <dbReference type="ARBA" id="ARBA00022525"/>
    </source>
</evidence>
<keyword evidence="4 8" id="KW-0732">Signal</keyword>
<protein>
    <recommendedName>
        <fullName evidence="11">Peroxidase</fullName>
    </recommendedName>
</protein>